<evidence type="ECO:0000313" key="2">
    <source>
        <dbReference type="Proteomes" id="UP001054945"/>
    </source>
</evidence>
<reference evidence="1 2" key="1">
    <citation type="submission" date="2021-06" db="EMBL/GenBank/DDBJ databases">
        <title>Caerostris extrusa draft genome.</title>
        <authorList>
            <person name="Kono N."/>
            <person name="Arakawa K."/>
        </authorList>
    </citation>
    <scope>NUCLEOTIDE SEQUENCE [LARGE SCALE GENOMIC DNA]</scope>
</reference>
<dbReference type="AlphaFoldDB" id="A0AAV4SF54"/>
<proteinExistence type="predicted"/>
<protein>
    <submittedName>
        <fullName evidence="1">Uncharacterized protein</fullName>
    </submittedName>
</protein>
<organism evidence="1 2">
    <name type="scientific">Caerostris extrusa</name>
    <name type="common">Bark spider</name>
    <name type="synonym">Caerostris bankana</name>
    <dbReference type="NCBI Taxonomy" id="172846"/>
    <lineage>
        <taxon>Eukaryota</taxon>
        <taxon>Metazoa</taxon>
        <taxon>Ecdysozoa</taxon>
        <taxon>Arthropoda</taxon>
        <taxon>Chelicerata</taxon>
        <taxon>Arachnida</taxon>
        <taxon>Araneae</taxon>
        <taxon>Araneomorphae</taxon>
        <taxon>Entelegynae</taxon>
        <taxon>Araneoidea</taxon>
        <taxon>Araneidae</taxon>
        <taxon>Caerostris</taxon>
    </lineage>
</organism>
<accession>A0AAV4SF54</accession>
<gene>
    <name evidence="1" type="ORF">CEXT_433001</name>
</gene>
<evidence type="ECO:0000313" key="1">
    <source>
        <dbReference type="EMBL" id="GIY31346.1"/>
    </source>
</evidence>
<dbReference type="EMBL" id="BPLR01009360">
    <property type="protein sequence ID" value="GIY31346.1"/>
    <property type="molecule type" value="Genomic_DNA"/>
</dbReference>
<dbReference type="Proteomes" id="UP001054945">
    <property type="component" value="Unassembled WGS sequence"/>
</dbReference>
<sequence length="66" mass="7455">MLQRNCQTALAGSGRAYESHVYSDVLHKLGCWPGSSPLLHKTDGWRLQDLDEKNEEKFLPRTLGSI</sequence>
<comment type="caution">
    <text evidence="1">The sequence shown here is derived from an EMBL/GenBank/DDBJ whole genome shotgun (WGS) entry which is preliminary data.</text>
</comment>
<keyword evidence="2" id="KW-1185">Reference proteome</keyword>
<name>A0AAV4SF54_CAEEX</name>